<proteinExistence type="predicted"/>
<reference evidence="2" key="2">
    <citation type="journal article" date="2018" name="ISME J.">
        <title>A dynamic microbial community with high functional redundancy inhabits the cold, oxic subseafloor aquifer.</title>
        <authorList>
            <person name="Tully B.J."/>
            <person name="Wheat C.G."/>
            <person name="Glazer B.T."/>
            <person name="Huber J.A."/>
        </authorList>
    </citation>
    <scope>NUCLEOTIDE SEQUENCE</scope>
    <source>
        <strain evidence="2">NORP83</strain>
    </source>
</reference>
<dbReference type="AlphaFoldDB" id="A0A2A4Z7V4"/>
<dbReference type="Pfam" id="PF13576">
    <property type="entry name" value="Pentapeptide_3"/>
    <property type="match status" value="2"/>
</dbReference>
<keyword evidence="1" id="KW-0812">Transmembrane</keyword>
<reference key="1">
    <citation type="submission" date="2017-08" db="EMBL/GenBank/DDBJ databases">
        <title>A dynamic microbial community with high functional redundancy inhabits the cold, oxic subseafloor aquifer.</title>
        <authorList>
            <person name="Tully B.J."/>
            <person name="Wheat C.G."/>
            <person name="Glazer B.T."/>
            <person name="Huber J.A."/>
        </authorList>
    </citation>
    <scope>NUCLEOTIDE SEQUENCE [LARGE SCALE GENOMIC DNA]</scope>
</reference>
<dbReference type="EMBL" id="NVUS01000003">
    <property type="protein sequence ID" value="PCJ02971.1"/>
    <property type="molecule type" value="Genomic_DNA"/>
</dbReference>
<dbReference type="InterPro" id="IPR001646">
    <property type="entry name" value="5peptide_repeat"/>
</dbReference>
<sequence>MHQSQNPYYALMTMELFSDQGTIKRSLDAKMIWNGCVLNYIKNTRSNDGFEIFKKDHDIFSLTEDELSRVNTKLVRMGKNDSSQNNWDLNLLDFNEIKLSNIRISNEFNIDNFIIPSKIDFEHCQFSKKTSFNNTQFLWLANFSNVTFEDTVEFINTEFEEAIFTNAQFKKKTIFQSTKFNGLATFDDAIFNDYIYFNEKVVFNREARFNRSEFKNIANFTHCIFRRNANFNHSIFSSNLIMNLATTHEDIDFSNVRFLSGANFDACDFTYPPQFFECNLHENTTFKHFNWPVPKFEHEALIFIPRYERLKLLMNRQNRYNSEHMFLREELKCREIALKKNKDKSLSDRFEICFSGIYGFASDYGWSISKPAIYLVILWFSLGTLIGGFETLYCNSEVGFLKSYAISFANLFNFLGFNKVYLSDEINSLSEISSVLSAIETILGIILMFLLLLALRNHYRMK</sequence>
<feature type="transmembrane region" description="Helical" evidence="1">
    <location>
        <begin position="434"/>
        <end position="455"/>
    </location>
</feature>
<evidence type="ECO:0000313" key="2">
    <source>
        <dbReference type="EMBL" id="PCJ02971.1"/>
    </source>
</evidence>
<evidence type="ECO:0000256" key="1">
    <source>
        <dbReference type="SAM" id="Phobius"/>
    </source>
</evidence>
<evidence type="ECO:0008006" key="3">
    <source>
        <dbReference type="Google" id="ProtNLM"/>
    </source>
</evidence>
<gene>
    <name evidence="2" type="ORF">COB13_03240</name>
</gene>
<feature type="transmembrane region" description="Helical" evidence="1">
    <location>
        <begin position="372"/>
        <end position="392"/>
    </location>
</feature>
<accession>A0A2A4Z7V4</accession>
<feature type="transmembrane region" description="Helical" evidence="1">
    <location>
        <begin position="404"/>
        <end position="422"/>
    </location>
</feature>
<keyword evidence="1" id="KW-1133">Transmembrane helix</keyword>
<dbReference type="Gene3D" id="2.160.20.80">
    <property type="entry name" value="E3 ubiquitin-protein ligase SopA"/>
    <property type="match status" value="1"/>
</dbReference>
<organism evidence="2">
    <name type="scientific">OCS116 cluster bacterium</name>
    <dbReference type="NCBI Taxonomy" id="2030921"/>
    <lineage>
        <taxon>Bacteria</taxon>
        <taxon>Pseudomonadati</taxon>
        <taxon>Pseudomonadota</taxon>
        <taxon>Alphaproteobacteria</taxon>
        <taxon>OCS116 cluster</taxon>
    </lineage>
</organism>
<name>A0A2A4Z7V4_9PROT</name>
<comment type="caution">
    <text evidence="2">The sequence shown here is derived from an EMBL/GenBank/DDBJ whole genome shotgun (WGS) entry which is preliminary data.</text>
</comment>
<protein>
    <recommendedName>
        <fullName evidence="3">Potassium channel domain-containing protein</fullName>
    </recommendedName>
</protein>
<keyword evidence="1" id="KW-0472">Membrane</keyword>